<evidence type="ECO:0000256" key="2">
    <source>
        <dbReference type="SAM" id="SignalP"/>
    </source>
</evidence>
<feature type="chain" id="PRO_5001862932" description="Porin" evidence="2">
    <location>
        <begin position="19"/>
        <end position="340"/>
    </location>
</feature>
<evidence type="ECO:0008006" key="5">
    <source>
        <dbReference type="Google" id="ProtNLM"/>
    </source>
</evidence>
<dbReference type="SUPFAM" id="SSF56935">
    <property type="entry name" value="Porins"/>
    <property type="match status" value="1"/>
</dbReference>
<reference evidence="3 4" key="2">
    <citation type="submission" date="2014-09" db="EMBL/GenBank/DDBJ databases">
        <authorList>
            <consortium name="NBRP consortium"/>
            <person name="Sawabe T."/>
            <person name="Meirelles P."/>
            <person name="Nakanishi M."/>
            <person name="Sayaka M."/>
            <person name="Hattori M."/>
            <person name="Ohkuma M."/>
        </authorList>
    </citation>
    <scope>NUCLEOTIDE SEQUENCE [LARGE SCALE GENOMIC DNA]</scope>
    <source>
        <strain evidence="4">JCM19235</strain>
    </source>
</reference>
<evidence type="ECO:0000313" key="3">
    <source>
        <dbReference type="EMBL" id="GAL20469.1"/>
    </source>
</evidence>
<organism evidence="3 4">
    <name type="scientific">Vibrio maritimus</name>
    <dbReference type="NCBI Taxonomy" id="990268"/>
    <lineage>
        <taxon>Bacteria</taxon>
        <taxon>Pseudomonadati</taxon>
        <taxon>Pseudomonadota</taxon>
        <taxon>Gammaproteobacteria</taxon>
        <taxon>Vibrionales</taxon>
        <taxon>Vibrionaceae</taxon>
        <taxon>Vibrio</taxon>
    </lineage>
</organism>
<keyword evidence="1 2" id="KW-0732">Signal</keyword>
<accession>A0A090S1V8</accession>
<keyword evidence="4" id="KW-1185">Reference proteome</keyword>
<dbReference type="InterPro" id="IPR050298">
    <property type="entry name" value="Gram-neg_bact_OMP"/>
</dbReference>
<dbReference type="PANTHER" id="PTHR34501:SF2">
    <property type="entry name" value="OUTER MEMBRANE PORIN F-RELATED"/>
    <property type="match status" value="1"/>
</dbReference>
<dbReference type="STRING" id="990268.JCM19235_3471"/>
<gene>
    <name evidence="3" type="ORF">JCM19235_3471</name>
</gene>
<reference evidence="3 4" key="1">
    <citation type="submission" date="2014-09" db="EMBL/GenBank/DDBJ databases">
        <title>Vibrio maritimus JCM 19235. (C45) whole genome shotgun sequence.</title>
        <authorList>
            <person name="Sawabe T."/>
            <person name="Meirelles P."/>
            <person name="Nakanishi M."/>
            <person name="Sayaka M."/>
            <person name="Hattori M."/>
            <person name="Ohkuma M."/>
        </authorList>
    </citation>
    <scope>NUCLEOTIDE SEQUENCE [LARGE SCALE GENOMIC DNA]</scope>
    <source>
        <strain evidence="4">JCM19235</strain>
    </source>
</reference>
<dbReference type="AlphaFoldDB" id="A0A090S1V8"/>
<sequence>MKKTLAVAMLLPASQLFALEIQDYVSLNGLVGAYQTNGGPLVEGSKEGNPIEAKVRANLTANVPITEDWSVFGRMEYDLNFLDLKEGTEIKNGKLRKRYEYVGVEHSYLGTLWFGKDWGANYSHLPILKMAYLGFQDVAAAQATWRNSDTLLYKNSYDKWTFVASTQLSESERSFDYSDDAFTTDGSAFTITYGASPFFGDGFGIGYSYHNAGLYGSGGELYKDKGDATHNVGMSYRQGQWYIGATLTRSDLNEHGKASNLNDYTYDVVGEYTFNSKLKFILHHAQVYGNWGAENERFVGYGIHYYVTPKLLALSEGRFSNGGDSGTIGDTHVIGLEYFY</sequence>
<dbReference type="Proteomes" id="UP000029228">
    <property type="component" value="Unassembled WGS sequence"/>
</dbReference>
<dbReference type="PANTHER" id="PTHR34501">
    <property type="entry name" value="PROTEIN YDDL-RELATED"/>
    <property type="match status" value="1"/>
</dbReference>
<protein>
    <recommendedName>
        <fullName evidence="5">Porin</fullName>
    </recommendedName>
</protein>
<proteinExistence type="predicted"/>
<name>A0A090S1V8_9VIBR</name>
<comment type="caution">
    <text evidence="3">The sequence shown here is derived from an EMBL/GenBank/DDBJ whole genome shotgun (WGS) entry which is preliminary data.</text>
</comment>
<evidence type="ECO:0000313" key="4">
    <source>
        <dbReference type="Proteomes" id="UP000029228"/>
    </source>
</evidence>
<dbReference type="OrthoDB" id="5914414at2"/>
<feature type="signal peptide" evidence="2">
    <location>
        <begin position="1"/>
        <end position="18"/>
    </location>
</feature>
<dbReference type="InterPro" id="IPR023614">
    <property type="entry name" value="Porin_dom_sf"/>
</dbReference>
<dbReference type="EMBL" id="BBMR01000006">
    <property type="protein sequence ID" value="GAL20469.1"/>
    <property type="molecule type" value="Genomic_DNA"/>
</dbReference>
<evidence type="ECO:0000256" key="1">
    <source>
        <dbReference type="ARBA" id="ARBA00022729"/>
    </source>
</evidence>
<dbReference type="Gene3D" id="2.40.160.10">
    <property type="entry name" value="Porin"/>
    <property type="match status" value="1"/>
</dbReference>